<dbReference type="EMBL" id="CP069114">
    <property type="protein sequence ID" value="QSS64134.1"/>
    <property type="molecule type" value="Genomic_DNA"/>
</dbReference>
<feature type="region of interest" description="Disordered" evidence="1">
    <location>
        <begin position="87"/>
        <end position="110"/>
    </location>
</feature>
<evidence type="ECO:0000256" key="1">
    <source>
        <dbReference type="SAM" id="MobiDB-lite"/>
    </source>
</evidence>
<name>A0A8A1MHP6_AJECA</name>
<reference evidence="2" key="1">
    <citation type="submission" date="2021-01" db="EMBL/GenBank/DDBJ databases">
        <title>Chromosome-level genome assembly of a human fungal pathogen reveals clustering of transcriptionally co-regulated genes.</title>
        <authorList>
            <person name="Voorhies M."/>
            <person name="Cohen S."/>
            <person name="Shea T.P."/>
            <person name="Petrus S."/>
            <person name="Munoz J.F."/>
            <person name="Poplawski S."/>
            <person name="Goldman W.E."/>
            <person name="Michael T."/>
            <person name="Cuomo C.A."/>
            <person name="Sil A."/>
            <person name="Beyhan S."/>
        </authorList>
    </citation>
    <scope>NUCLEOTIDE SEQUENCE</scope>
    <source>
        <strain evidence="2">WU24</strain>
    </source>
</reference>
<proteinExistence type="predicted"/>
<sequence>MPVSRTNGISVWLYPNSDPRCSNSPPALPCNMCDSSNLAPYLLQKGPSLVQLPGRKYMQYPEIFLSSYGPVMTVPETSGFSPADVFADTRRAQGRKASPRADGPQKEKDFPTWGSKMVFDNIFYLLLRKLR</sequence>
<evidence type="ECO:0000313" key="2">
    <source>
        <dbReference type="EMBL" id="QSS64134.1"/>
    </source>
</evidence>
<gene>
    <name evidence="2" type="ORF">I7I51_01198</name>
</gene>
<dbReference type="OrthoDB" id="10324248at2759"/>
<accession>A0A8A1MHP6</accession>
<organism evidence="2 3">
    <name type="scientific">Ajellomyces capsulatus</name>
    <name type="common">Darling's disease fungus</name>
    <name type="synonym">Histoplasma capsulatum</name>
    <dbReference type="NCBI Taxonomy" id="5037"/>
    <lineage>
        <taxon>Eukaryota</taxon>
        <taxon>Fungi</taxon>
        <taxon>Dikarya</taxon>
        <taxon>Ascomycota</taxon>
        <taxon>Pezizomycotina</taxon>
        <taxon>Eurotiomycetes</taxon>
        <taxon>Eurotiomycetidae</taxon>
        <taxon>Onygenales</taxon>
        <taxon>Ajellomycetaceae</taxon>
        <taxon>Histoplasma</taxon>
    </lineage>
</organism>
<evidence type="ECO:0000313" key="3">
    <source>
        <dbReference type="Proteomes" id="UP000663671"/>
    </source>
</evidence>
<dbReference type="Proteomes" id="UP000663671">
    <property type="component" value="Chromosome 1"/>
</dbReference>
<dbReference type="AlphaFoldDB" id="A0A8A1MHP6"/>
<protein>
    <submittedName>
        <fullName evidence="2">Uncharacterized protein</fullName>
    </submittedName>
</protein>
<dbReference type="VEuPathDB" id="FungiDB:I7I51_01198"/>